<dbReference type="AlphaFoldDB" id="X6N8S6"/>
<organism evidence="1 2">
    <name type="scientific">Reticulomyxa filosa</name>
    <dbReference type="NCBI Taxonomy" id="46433"/>
    <lineage>
        <taxon>Eukaryota</taxon>
        <taxon>Sar</taxon>
        <taxon>Rhizaria</taxon>
        <taxon>Retaria</taxon>
        <taxon>Foraminifera</taxon>
        <taxon>Monothalamids</taxon>
        <taxon>Reticulomyxidae</taxon>
        <taxon>Reticulomyxa</taxon>
    </lineage>
</organism>
<evidence type="ECO:0000313" key="2">
    <source>
        <dbReference type="Proteomes" id="UP000023152"/>
    </source>
</evidence>
<sequence>MKQKKQNKKRNAMELLEYLCLRGKNNNSTILKSSHLITNKPIVDYSSKKECLFSSNKEAIWEKLGRFEGSSAQQLFIKLTRKCESGHPLKSSSFNGGLFPDNTAV</sequence>
<accession>X6N8S6</accession>
<gene>
    <name evidence="1" type="ORF">RFI_15042</name>
</gene>
<dbReference type="Proteomes" id="UP000023152">
    <property type="component" value="Unassembled WGS sequence"/>
</dbReference>
<proteinExistence type="predicted"/>
<keyword evidence="2" id="KW-1185">Reference proteome</keyword>
<protein>
    <submittedName>
        <fullName evidence="1">Uncharacterized protein</fullName>
    </submittedName>
</protein>
<name>X6N8S6_RETFI</name>
<comment type="caution">
    <text evidence="1">The sequence shown here is derived from an EMBL/GenBank/DDBJ whole genome shotgun (WGS) entry which is preliminary data.</text>
</comment>
<evidence type="ECO:0000313" key="1">
    <source>
        <dbReference type="EMBL" id="ETO22159.1"/>
    </source>
</evidence>
<dbReference type="EMBL" id="ASPP01010985">
    <property type="protein sequence ID" value="ETO22159.1"/>
    <property type="molecule type" value="Genomic_DNA"/>
</dbReference>
<reference evidence="1 2" key="1">
    <citation type="journal article" date="2013" name="Curr. Biol.">
        <title>The Genome of the Foraminiferan Reticulomyxa filosa.</title>
        <authorList>
            <person name="Glockner G."/>
            <person name="Hulsmann N."/>
            <person name="Schleicher M."/>
            <person name="Noegel A.A."/>
            <person name="Eichinger L."/>
            <person name="Gallinger C."/>
            <person name="Pawlowski J."/>
            <person name="Sierra R."/>
            <person name="Euteneuer U."/>
            <person name="Pillet L."/>
            <person name="Moustafa A."/>
            <person name="Platzer M."/>
            <person name="Groth M."/>
            <person name="Szafranski K."/>
            <person name="Schliwa M."/>
        </authorList>
    </citation>
    <scope>NUCLEOTIDE SEQUENCE [LARGE SCALE GENOMIC DNA]</scope>
</reference>